<name>A0A4Z2E9H4_9TELE</name>
<evidence type="ECO:0000256" key="1">
    <source>
        <dbReference type="SAM" id="MobiDB-lite"/>
    </source>
</evidence>
<sequence length="197" mass="22371">MLSGRFLRGSWRASSWVLRSPQHGHLLSSGTTIQKSPLSAVEQEAATPEKNSRKRSIQRGQPVFYDEFQVALANRILQPPSRAATERRSRRKSRLPPRERVHTEVITRARRAARVFIATRTAGTRHDCMGTGRAVRTQREREGEREIENHAVETKSRKESDDMAPVKPHDVRWGTSGGDCQHKSSDRRLKCLAENGQ</sequence>
<feature type="compositionally biased region" description="Basic and acidic residues" evidence="1">
    <location>
        <begin position="137"/>
        <end position="161"/>
    </location>
</feature>
<accession>A0A4Z2E9H4</accession>
<dbReference type="EMBL" id="SRLO01012473">
    <property type="protein sequence ID" value="TNN25459.1"/>
    <property type="molecule type" value="Genomic_DNA"/>
</dbReference>
<protein>
    <submittedName>
        <fullName evidence="2">Uncharacterized protein</fullName>
    </submittedName>
</protein>
<dbReference type="AlphaFoldDB" id="A0A4Z2E9H4"/>
<comment type="caution">
    <text evidence="2">The sequence shown here is derived from an EMBL/GenBank/DDBJ whole genome shotgun (WGS) entry which is preliminary data.</text>
</comment>
<proteinExistence type="predicted"/>
<feature type="region of interest" description="Disordered" evidence="1">
    <location>
        <begin position="79"/>
        <end position="100"/>
    </location>
</feature>
<organism evidence="2 3">
    <name type="scientific">Liparis tanakae</name>
    <name type="common">Tanaka's snailfish</name>
    <dbReference type="NCBI Taxonomy" id="230148"/>
    <lineage>
        <taxon>Eukaryota</taxon>
        <taxon>Metazoa</taxon>
        <taxon>Chordata</taxon>
        <taxon>Craniata</taxon>
        <taxon>Vertebrata</taxon>
        <taxon>Euteleostomi</taxon>
        <taxon>Actinopterygii</taxon>
        <taxon>Neopterygii</taxon>
        <taxon>Teleostei</taxon>
        <taxon>Neoteleostei</taxon>
        <taxon>Acanthomorphata</taxon>
        <taxon>Eupercaria</taxon>
        <taxon>Perciformes</taxon>
        <taxon>Cottioidei</taxon>
        <taxon>Cottales</taxon>
        <taxon>Liparidae</taxon>
        <taxon>Liparis</taxon>
    </lineage>
</organism>
<gene>
    <name evidence="2" type="ORF">EYF80_064409</name>
</gene>
<reference evidence="2 3" key="1">
    <citation type="submission" date="2019-03" db="EMBL/GenBank/DDBJ databases">
        <title>First draft genome of Liparis tanakae, snailfish: a comprehensive survey of snailfish specific genes.</title>
        <authorList>
            <person name="Kim W."/>
            <person name="Song I."/>
            <person name="Jeong J.-H."/>
            <person name="Kim D."/>
            <person name="Kim S."/>
            <person name="Ryu S."/>
            <person name="Song J.Y."/>
            <person name="Lee S.K."/>
        </authorList>
    </citation>
    <scope>NUCLEOTIDE SEQUENCE [LARGE SCALE GENOMIC DNA]</scope>
    <source>
        <tissue evidence="2">Muscle</tissue>
    </source>
</reference>
<evidence type="ECO:0000313" key="3">
    <source>
        <dbReference type="Proteomes" id="UP000314294"/>
    </source>
</evidence>
<feature type="region of interest" description="Disordered" evidence="1">
    <location>
        <begin position="132"/>
        <end position="185"/>
    </location>
</feature>
<dbReference type="Proteomes" id="UP000314294">
    <property type="component" value="Unassembled WGS sequence"/>
</dbReference>
<keyword evidence="3" id="KW-1185">Reference proteome</keyword>
<evidence type="ECO:0000313" key="2">
    <source>
        <dbReference type="EMBL" id="TNN25459.1"/>
    </source>
</evidence>